<evidence type="ECO:0000313" key="3">
    <source>
        <dbReference type="Proteomes" id="UP000004662"/>
    </source>
</evidence>
<dbReference type="AlphaFoldDB" id="G7Q8R1"/>
<protein>
    <submittedName>
        <fullName evidence="2">Uncharacterized protein</fullName>
    </submittedName>
</protein>
<feature type="transmembrane region" description="Helical" evidence="1">
    <location>
        <begin position="20"/>
        <end position="37"/>
    </location>
</feature>
<dbReference type="eggNOG" id="ENOG50305FT">
    <property type="taxonomic scope" value="Bacteria"/>
</dbReference>
<gene>
    <name evidence="2" type="ORF">DFW101_3148</name>
</gene>
<name>G7Q8R1_9BACT</name>
<dbReference type="RefSeq" id="WP_009182498.1">
    <property type="nucleotide sequence ID" value="NZ_CM001368.1"/>
</dbReference>
<accession>G7Q8R1</accession>
<keyword evidence="1" id="KW-1133">Transmembrane helix</keyword>
<dbReference type="HOGENOM" id="CLU_2860415_0_0_7"/>
<keyword evidence="3" id="KW-1185">Reference proteome</keyword>
<evidence type="ECO:0000313" key="2">
    <source>
        <dbReference type="EMBL" id="EHJ49148.1"/>
    </source>
</evidence>
<dbReference type="STRING" id="694327.DFW101_3148"/>
<sequence>MPDDRLPLSGYDRPMWETALVSTLTFFALGALLRFYIQKTVRTRHDALAPGRFDFDAFKSREIAGRGVHDSTRVGKKR</sequence>
<reference evidence="3" key="1">
    <citation type="journal article" date="2015" name="Genome Announc.">
        <title>High-Quality Draft Genome Sequence of Desulfovibrio carbinoliphilus FW-101-2B, an Organic Acid-Oxidizing Sulfate-Reducing Bacterium Isolated from Uranium(VI)-Contaminated Groundwater.</title>
        <authorList>
            <person name="Ramsay B.D."/>
            <person name="Hwang C."/>
            <person name="Woo H.L."/>
            <person name="Carroll S.L."/>
            <person name="Lucas S."/>
            <person name="Han J."/>
            <person name="Lapidus A.L."/>
            <person name="Cheng J.F."/>
            <person name="Goodwin L.A."/>
            <person name="Pitluck S."/>
            <person name="Peters L."/>
            <person name="Chertkov O."/>
            <person name="Held B."/>
            <person name="Detter J.C."/>
            <person name="Han C.S."/>
            <person name="Tapia R."/>
            <person name="Land M.L."/>
            <person name="Hauser L.J."/>
            <person name="Kyrpides N.C."/>
            <person name="Ivanova N.N."/>
            <person name="Mikhailova N."/>
            <person name="Pagani I."/>
            <person name="Woyke T."/>
            <person name="Arkin A.P."/>
            <person name="Dehal P."/>
            <person name="Chivian D."/>
            <person name="Criddle C.S."/>
            <person name="Wu W."/>
            <person name="Chakraborty R."/>
            <person name="Hazen T.C."/>
            <person name="Fields M.W."/>
        </authorList>
    </citation>
    <scope>NUCLEOTIDE SEQUENCE [LARGE SCALE GENOMIC DNA]</scope>
    <source>
        <strain evidence="3">FW-101-2B</strain>
    </source>
</reference>
<organism evidence="2 3">
    <name type="scientific">Solidesulfovibrio carbinoliphilus subsp. oakridgensis</name>
    <dbReference type="NCBI Taxonomy" id="694327"/>
    <lineage>
        <taxon>Bacteria</taxon>
        <taxon>Pseudomonadati</taxon>
        <taxon>Thermodesulfobacteriota</taxon>
        <taxon>Desulfovibrionia</taxon>
        <taxon>Desulfovibrionales</taxon>
        <taxon>Desulfovibrionaceae</taxon>
        <taxon>Solidesulfovibrio</taxon>
    </lineage>
</organism>
<keyword evidence="1" id="KW-0472">Membrane</keyword>
<proteinExistence type="predicted"/>
<evidence type="ECO:0000256" key="1">
    <source>
        <dbReference type="SAM" id="Phobius"/>
    </source>
</evidence>
<dbReference type="Proteomes" id="UP000004662">
    <property type="component" value="Chromosome"/>
</dbReference>
<keyword evidence="1" id="KW-0812">Transmembrane</keyword>
<dbReference type="EMBL" id="CM001368">
    <property type="protein sequence ID" value="EHJ49148.1"/>
    <property type="molecule type" value="Genomic_DNA"/>
</dbReference>
<dbReference type="OrthoDB" id="5460341at2"/>